<proteinExistence type="predicted"/>
<dbReference type="EMBL" id="JABSNM010000001">
    <property type="protein sequence ID" value="NRT54392.1"/>
    <property type="molecule type" value="Genomic_DNA"/>
</dbReference>
<dbReference type="InterPro" id="IPR036890">
    <property type="entry name" value="HATPase_C_sf"/>
</dbReference>
<dbReference type="PANTHER" id="PTHR43304">
    <property type="entry name" value="PHYTOCHROME-LIKE PROTEIN CPH1"/>
    <property type="match status" value="1"/>
</dbReference>
<sequence>MDSPAGSDAPGARRARVRRALLEVSWDALLLVRHADRQILDANAVAHRLYGAERLEAAAPRRYDTLVGDREEIDALFGQHRTHLPLRYHLLADGTRIPVEIRVSWLVEEDGTEIGCIGVRDLRRETEDHRRLRAAESGYRAIFRAAPFPVLLLDRRGIVSDANEAALGLYRHSLSTLVGQPLASLLQDERQARRYFRAARWREAGQWHRRRDGELFLADVEVSMLRLSADVHAMVVLRDVTEERALLQRVQASEARWRFALEGHGDALWEWDLVRGAFHVSRSFGEQLGRPPDPQEQAAAYWSELVHPEDRERLTRMMSAHIRERLPLIDVEVRLRMREGGYRWVWLRGRVMERNHAGRALRLIGSVRDVHEQKAQADELAQWREQVQHTARLTSMAEMAAALAHELNQPLTAIRNFGAATLRRLDKAPAHDVAEVRRAVQLIADEAMRAGRIMQHIRNVVRHDTVQREPVPLDELVRSVQHLAELQARRLEASIELDLDPAVPAVLADRVLAEQLLLNLVRNGLEAMQHSPAPRQLLLSTAPGPQGMAEIRIRDRGCGLPADGDLDIYLPFVTTKADGMGMGLAICRSIVEAHLGQLWAEPRAEGGTQFRLTLPLAEKDAR</sequence>
<dbReference type="SMART" id="SM00388">
    <property type="entry name" value="HisKA"/>
    <property type="match status" value="1"/>
</dbReference>
<evidence type="ECO:0000259" key="7">
    <source>
        <dbReference type="PROSITE" id="PS50113"/>
    </source>
</evidence>
<name>A0ABX2FWQ7_9BURK</name>
<dbReference type="Gene3D" id="1.10.287.130">
    <property type="match status" value="1"/>
</dbReference>
<dbReference type="PROSITE" id="PS50113">
    <property type="entry name" value="PAC"/>
    <property type="match status" value="1"/>
</dbReference>
<evidence type="ECO:0000256" key="3">
    <source>
        <dbReference type="ARBA" id="ARBA00022553"/>
    </source>
</evidence>
<keyword evidence="9" id="KW-1185">Reference proteome</keyword>
<dbReference type="SMART" id="SM00086">
    <property type="entry name" value="PAC"/>
    <property type="match status" value="3"/>
</dbReference>
<dbReference type="SUPFAM" id="SSF55874">
    <property type="entry name" value="ATPase domain of HSP90 chaperone/DNA topoisomerase II/histidine kinase"/>
    <property type="match status" value="1"/>
</dbReference>
<dbReference type="CDD" id="cd00082">
    <property type="entry name" value="HisKA"/>
    <property type="match status" value="1"/>
</dbReference>
<dbReference type="SMART" id="SM00091">
    <property type="entry name" value="PAS"/>
    <property type="match status" value="3"/>
</dbReference>
<dbReference type="EC" id="2.7.13.3" evidence="2"/>
<dbReference type="NCBIfam" id="TIGR00229">
    <property type="entry name" value="sensory_box"/>
    <property type="match status" value="2"/>
</dbReference>
<evidence type="ECO:0000313" key="9">
    <source>
        <dbReference type="Proteomes" id="UP001516061"/>
    </source>
</evidence>
<dbReference type="InterPro" id="IPR004358">
    <property type="entry name" value="Sig_transdc_His_kin-like_C"/>
</dbReference>
<dbReference type="InterPro" id="IPR000014">
    <property type="entry name" value="PAS"/>
</dbReference>
<evidence type="ECO:0000256" key="1">
    <source>
        <dbReference type="ARBA" id="ARBA00000085"/>
    </source>
</evidence>
<dbReference type="Pfam" id="PF00989">
    <property type="entry name" value="PAS"/>
    <property type="match status" value="1"/>
</dbReference>
<reference evidence="8 9" key="1">
    <citation type="submission" date="2020-05" db="EMBL/GenBank/DDBJ databases">
        <title>Genomic Encyclopedia of Type Strains, Phase IV (KMG-V): Genome sequencing to study the core and pangenomes of soil and plant-associated prokaryotes.</title>
        <authorList>
            <person name="Whitman W."/>
        </authorList>
    </citation>
    <scope>NUCLEOTIDE SEQUENCE [LARGE SCALE GENOMIC DNA]</scope>
    <source>
        <strain evidence="8 9">C29</strain>
    </source>
</reference>
<dbReference type="CDD" id="cd00130">
    <property type="entry name" value="PAS"/>
    <property type="match status" value="2"/>
</dbReference>
<dbReference type="Pfam" id="PF00512">
    <property type="entry name" value="HisKA"/>
    <property type="match status" value="1"/>
</dbReference>
<evidence type="ECO:0000256" key="4">
    <source>
        <dbReference type="ARBA" id="ARBA00022679"/>
    </source>
</evidence>
<evidence type="ECO:0000313" key="8">
    <source>
        <dbReference type="EMBL" id="NRT54392.1"/>
    </source>
</evidence>
<feature type="domain" description="PAC" evidence="7">
    <location>
        <begin position="329"/>
        <end position="382"/>
    </location>
</feature>
<dbReference type="PRINTS" id="PR00344">
    <property type="entry name" value="BCTRLSENSOR"/>
</dbReference>
<evidence type="ECO:0000259" key="6">
    <source>
        <dbReference type="PROSITE" id="PS50109"/>
    </source>
</evidence>
<organism evidence="8 9">
    <name type="scientific">Sphaerotilus uruguayifluvii</name>
    <dbReference type="NCBI Taxonomy" id="2735897"/>
    <lineage>
        <taxon>Bacteria</taxon>
        <taxon>Pseudomonadati</taxon>
        <taxon>Pseudomonadota</taxon>
        <taxon>Betaproteobacteria</taxon>
        <taxon>Burkholderiales</taxon>
        <taxon>Sphaerotilaceae</taxon>
        <taxon>Sphaerotilus</taxon>
    </lineage>
</organism>
<dbReference type="Gene3D" id="3.30.565.10">
    <property type="entry name" value="Histidine kinase-like ATPase, C-terminal domain"/>
    <property type="match status" value="1"/>
</dbReference>
<keyword evidence="5" id="KW-0418">Kinase</keyword>
<gene>
    <name evidence="8" type="ORF">HNQ01_000099</name>
</gene>
<dbReference type="InterPro" id="IPR005467">
    <property type="entry name" value="His_kinase_dom"/>
</dbReference>
<dbReference type="Pfam" id="PF08447">
    <property type="entry name" value="PAS_3"/>
    <property type="match status" value="1"/>
</dbReference>
<dbReference type="Gene3D" id="3.30.450.20">
    <property type="entry name" value="PAS domain"/>
    <property type="match status" value="3"/>
</dbReference>
<dbReference type="SMART" id="SM00387">
    <property type="entry name" value="HATPase_c"/>
    <property type="match status" value="1"/>
</dbReference>
<dbReference type="InterPro" id="IPR003661">
    <property type="entry name" value="HisK_dim/P_dom"/>
</dbReference>
<keyword evidence="3" id="KW-0597">Phosphoprotein</keyword>
<dbReference type="SUPFAM" id="SSF47384">
    <property type="entry name" value="Homodimeric domain of signal transducing histidine kinase"/>
    <property type="match status" value="1"/>
</dbReference>
<feature type="domain" description="Histidine kinase" evidence="6">
    <location>
        <begin position="402"/>
        <end position="618"/>
    </location>
</feature>
<dbReference type="InterPro" id="IPR052162">
    <property type="entry name" value="Sensor_kinase/Photoreceptor"/>
</dbReference>
<dbReference type="InterPro" id="IPR003594">
    <property type="entry name" value="HATPase_dom"/>
</dbReference>
<dbReference type="InterPro" id="IPR013655">
    <property type="entry name" value="PAS_fold_3"/>
</dbReference>
<dbReference type="Pfam" id="PF13426">
    <property type="entry name" value="PAS_9"/>
    <property type="match status" value="1"/>
</dbReference>
<dbReference type="InterPro" id="IPR000700">
    <property type="entry name" value="PAS-assoc_C"/>
</dbReference>
<dbReference type="Pfam" id="PF02518">
    <property type="entry name" value="HATPase_c"/>
    <property type="match status" value="1"/>
</dbReference>
<dbReference type="SUPFAM" id="SSF55785">
    <property type="entry name" value="PYP-like sensor domain (PAS domain)"/>
    <property type="match status" value="3"/>
</dbReference>
<dbReference type="Proteomes" id="UP001516061">
    <property type="component" value="Unassembled WGS sequence"/>
</dbReference>
<comment type="catalytic activity">
    <reaction evidence="1">
        <text>ATP + protein L-histidine = ADP + protein N-phospho-L-histidine.</text>
        <dbReference type="EC" id="2.7.13.3"/>
    </reaction>
</comment>
<dbReference type="PROSITE" id="PS50109">
    <property type="entry name" value="HIS_KIN"/>
    <property type="match status" value="1"/>
</dbReference>
<protein>
    <recommendedName>
        <fullName evidence="2">histidine kinase</fullName>
        <ecNumber evidence="2">2.7.13.3</ecNumber>
    </recommendedName>
</protein>
<accession>A0ABX2FWQ7</accession>
<dbReference type="PANTHER" id="PTHR43304:SF1">
    <property type="entry name" value="PAC DOMAIN-CONTAINING PROTEIN"/>
    <property type="match status" value="1"/>
</dbReference>
<dbReference type="InterPro" id="IPR036097">
    <property type="entry name" value="HisK_dim/P_sf"/>
</dbReference>
<dbReference type="InterPro" id="IPR001610">
    <property type="entry name" value="PAC"/>
</dbReference>
<dbReference type="InterPro" id="IPR013767">
    <property type="entry name" value="PAS_fold"/>
</dbReference>
<keyword evidence="4" id="KW-0808">Transferase</keyword>
<evidence type="ECO:0000256" key="5">
    <source>
        <dbReference type="ARBA" id="ARBA00022777"/>
    </source>
</evidence>
<dbReference type="RefSeq" id="WP_173803358.1">
    <property type="nucleotide sequence ID" value="NZ_JABSNM010000001.1"/>
</dbReference>
<evidence type="ECO:0000256" key="2">
    <source>
        <dbReference type="ARBA" id="ARBA00012438"/>
    </source>
</evidence>
<comment type="caution">
    <text evidence="8">The sequence shown here is derived from an EMBL/GenBank/DDBJ whole genome shotgun (WGS) entry which is preliminary data.</text>
</comment>
<dbReference type="InterPro" id="IPR035965">
    <property type="entry name" value="PAS-like_dom_sf"/>
</dbReference>